<dbReference type="PROSITE" id="PS50112">
    <property type="entry name" value="PAS"/>
    <property type="match status" value="2"/>
</dbReference>
<evidence type="ECO:0000259" key="4">
    <source>
        <dbReference type="PROSITE" id="PS50883"/>
    </source>
</evidence>
<dbReference type="PROSITE" id="PS50883">
    <property type="entry name" value="EAL"/>
    <property type="match status" value="1"/>
</dbReference>
<reference evidence="6 7" key="1">
    <citation type="submission" date="2021-11" db="EMBL/GenBank/DDBJ databases">
        <authorList>
            <person name="Liang Q."/>
            <person name="Mou H."/>
            <person name="Liu Z."/>
        </authorList>
    </citation>
    <scope>NUCLEOTIDE SEQUENCE [LARGE SCALE GENOMIC DNA]</scope>
    <source>
        <strain evidence="6 7">CHU3</strain>
    </source>
</reference>
<evidence type="ECO:0000256" key="1">
    <source>
        <dbReference type="SAM" id="Phobius"/>
    </source>
</evidence>
<feature type="transmembrane region" description="Helical" evidence="1">
    <location>
        <begin position="207"/>
        <end position="227"/>
    </location>
</feature>
<comment type="caution">
    <text evidence="6">The sequence shown here is derived from an EMBL/GenBank/DDBJ whole genome shotgun (WGS) entry which is preliminary data.</text>
</comment>
<evidence type="ECO:0000259" key="5">
    <source>
        <dbReference type="PROSITE" id="PS50887"/>
    </source>
</evidence>
<dbReference type="Pfam" id="PF00989">
    <property type="entry name" value="PAS"/>
    <property type="match status" value="1"/>
</dbReference>
<dbReference type="InterPro" id="IPR001633">
    <property type="entry name" value="EAL_dom"/>
</dbReference>
<proteinExistence type="predicted"/>
<dbReference type="PROSITE" id="PS50887">
    <property type="entry name" value="GGDEF"/>
    <property type="match status" value="1"/>
</dbReference>
<keyword evidence="1" id="KW-0472">Membrane</keyword>
<dbReference type="Gene3D" id="3.20.20.450">
    <property type="entry name" value="EAL domain"/>
    <property type="match status" value="1"/>
</dbReference>
<dbReference type="InterPro" id="IPR029016">
    <property type="entry name" value="GAF-like_dom_sf"/>
</dbReference>
<dbReference type="EMBL" id="JAJIRN010000002">
    <property type="protein sequence ID" value="MCV2367586.1"/>
    <property type="molecule type" value="Genomic_DNA"/>
</dbReference>
<dbReference type="Gene3D" id="3.30.450.20">
    <property type="entry name" value="PAS domain"/>
    <property type="match status" value="2"/>
</dbReference>
<dbReference type="CDD" id="cd01948">
    <property type="entry name" value="EAL"/>
    <property type="match status" value="1"/>
</dbReference>
<dbReference type="InterPro" id="IPR052155">
    <property type="entry name" value="Biofilm_reg_signaling"/>
</dbReference>
<dbReference type="Pfam" id="PF00563">
    <property type="entry name" value="EAL"/>
    <property type="match status" value="1"/>
</dbReference>
<feature type="domain" description="EAL" evidence="4">
    <location>
        <begin position="893"/>
        <end position="1155"/>
    </location>
</feature>
<dbReference type="InterPro" id="IPR001610">
    <property type="entry name" value="PAC"/>
</dbReference>
<dbReference type="SMART" id="SM00267">
    <property type="entry name" value="GGDEF"/>
    <property type="match status" value="1"/>
</dbReference>
<dbReference type="SMART" id="SM00065">
    <property type="entry name" value="GAF"/>
    <property type="match status" value="1"/>
</dbReference>
<dbReference type="RefSeq" id="WP_263570200.1">
    <property type="nucleotide sequence ID" value="NZ_JAJIRN010000002.1"/>
</dbReference>
<dbReference type="SUPFAM" id="SSF55785">
    <property type="entry name" value="PYP-like sensor domain (PAS domain)"/>
    <property type="match status" value="2"/>
</dbReference>
<keyword evidence="1" id="KW-1133">Transmembrane helix</keyword>
<name>A0ABT2YC25_9BURK</name>
<dbReference type="Pfam" id="PF00990">
    <property type="entry name" value="GGDEF"/>
    <property type="match status" value="1"/>
</dbReference>
<dbReference type="InterPro" id="IPR013767">
    <property type="entry name" value="PAS_fold"/>
</dbReference>
<sequence length="1155" mass="127779">MLNRPSSFSREVWRLVGLLLAFALVFGLYVRAEKQIDLANARRQQSFLLSDELRRSSDDLTRMARSYVVTREARYRQYYQEILDIRSGKKARPAHYEFVYWDLVLANGPRSEGGEGVASALQQRMLRAGFTEQELQKLALAEANSNRLAEREIAAMRLAEAGGAEAIPMLFDQAYVQAKAAIMQPIQDFQTMLDERTLISVSSAERVALALRLLAITVGLGLIFMLWRAGRVLRSTLGGPVEEIHRHLSRIGSGDFSGRIELRDESENSVLGLLAQTQGELQQIDLERKLIRNVEQFRSHILELLAGNLSLPAMLEALVRGLEQLHPEMLCSVLLLDEEGQHLGQVVAPSLPVFYNAALEGVQIGPEVGSCGAAAFSGRLVVVEDIQNHPYWAPYKSLAASAGLAACWSQPILSSSGLVLGTLAMYHRQVHRPLPADLLLIEQSAHLASIAIEKHQVAQKLLESEAHYRLLTEDVSDVAWKLDRNNVFTYISPADERMRGFPAEEVIGHHVFDLYTEEGIAAVTKLFRQRADTKEARSNTISFEVQQRCKDGSLIWTEILSTPTRDEQGCTTGFHGITRNISARKLAEEAQRIAATAFESQEGIFITDADKRILRVNRAFTEITGYSAEEALGQNPRMLKSGRHDAAFYAAMWASLGADGFWQSEIWNRRKSGEIFPQLITITAVKGDTDRVTHYVATFTDITLRKVAEEQIRSLAYFDPLTKLPNRRLLSDRMTQAQAQAARHGMEGALLLIDLDHFKTLNDALGHDKGDLLLQQVAARLLGCVRESDTVARLGGDEFVVILADLSDSENTAVGQSERVAEKILSALDWTFLLDGFEHHSSSSIGIALFSDHSESFDELLKRADLAMYQAKAAGRNTLRFFDPQMQAVASARAALDARLREAIRDEQFSLHYQAQVCGLGADGAEQGWRITGVEALLRWLDPLHGPVSPAVFIPLAEETGLILPLGAWVLEAACEQLASWAKEPDLAHLTVAVNVSARQFHQPDFVSQVLTVLARTGANPQRLKLELTESILVANVEDIISKMTALKAQGVGFSLDDFGTGYSSLSYLKRLPLDQLKIDQSFIRDLLVDANDAVIAKMVIALAGSLGLSVIAEGVETEAQRDFLAAQGCHAYQGYLFGRPLPVAEFEQLALRQA</sequence>
<dbReference type="PANTHER" id="PTHR44757:SF2">
    <property type="entry name" value="BIOFILM ARCHITECTURE MAINTENANCE PROTEIN MBAA"/>
    <property type="match status" value="1"/>
</dbReference>
<dbReference type="InterPro" id="IPR003018">
    <property type="entry name" value="GAF"/>
</dbReference>
<dbReference type="InterPro" id="IPR043128">
    <property type="entry name" value="Rev_trsase/Diguanyl_cyclase"/>
</dbReference>
<dbReference type="InterPro" id="IPR035965">
    <property type="entry name" value="PAS-like_dom_sf"/>
</dbReference>
<feature type="domain" description="PAS" evidence="2">
    <location>
        <begin position="464"/>
        <end position="534"/>
    </location>
</feature>
<feature type="domain" description="GGDEF" evidence="5">
    <location>
        <begin position="746"/>
        <end position="884"/>
    </location>
</feature>
<dbReference type="SUPFAM" id="SSF141868">
    <property type="entry name" value="EAL domain-like"/>
    <property type="match status" value="1"/>
</dbReference>
<dbReference type="SMART" id="SM00091">
    <property type="entry name" value="PAS"/>
    <property type="match status" value="2"/>
</dbReference>
<evidence type="ECO:0000259" key="2">
    <source>
        <dbReference type="PROSITE" id="PS50112"/>
    </source>
</evidence>
<feature type="domain" description="PAS" evidence="2">
    <location>
        <begin position="589"/>
        <end position="635"/>
    </location>
</feature>
<organism evidence="6 7">
    <name type="scientific">Roseateles oligotrophus</name>
    <dbReference type="NCBI Taxonomy" id="1769250"/>
    <lineage>
        <taxon>Bacteria</taxon>
        <taxon>Pseudomonadati</taxon>
        <taxon>Pseudomonadota</taxon>
        <taxon>Betaproteobacteria</taxon>
        <taxon>Burkholderiales</taxon>
        <taxon>Sphaerotilaceae</taxon>
        <taxon>Roseateles</taxon>
    </lineage>
</organism>
<dbReference type="NCBIfam" id="TIGR00254">
    <property type="entry name" value="GGDEF"/>
    <property type="match status" value="1"/>
</dbReference>
<gene>
    <name evidence="6" type="ORF">LNV07_05710</name>
</gene>
<evidence type="ECO:0000313" key="6">
    <source>
        <dbReference type="EMBL" id="MCV2367586.1"/>
    </source>
</evidence>
<dbReference type="InterPro" id="IPR029787">
    <property type="entry name" value="Nucleotide_cyclase"/>
</dbReference>
<dbReference type="Pfam" id="PF13426">
    <property type="entry name" value="PAS_9"/>
    <property type="match status" value="1"/>
</dbReference>
<dbReference type="SMART" id="SM00052">
    <property type="entry name" value="EAL"/>
    <property type="match status" value="1"/>
</dbReference>
<dbReference type="InterPro" id="IPR000700">
    <property type="entry name" value="PAS-assoc_C"/>
</dbReference>
<dbReference type="SUPFAM" id="SSF55781">
    <property type="entry name" value="GAF domain-like"/>
    <property type="match status" value="1"/>
</dbReference>
<dbReference type="Proteomes" id="UP001209701">
    <property type="component" value="Unassembled WGS sequence"/>
</dbReference>
<dbReference type="PANTHER" id="PTHR44757">
    <property type="entry name" value="DIGUANYLATE CYCLASE DGCP"/>
    <property type="match status" value="1"/>
</dbReference>
<feature type="domain" description="PAC" evidence="3">
    <location>
        <begin position="539"/>
        <end position="593"/>
    </location>
</feature>
<keyword evidence="7" id="KW-1185">Reference proteome</keyword>
<accession>A0ABT2YC25</accession>
<dbReference type="InterPro" id="IPR035919">
    <property type="entry name" value="EAL_sf"/>
</dbReference>
<dbReference type="SMART" id="SM00086">
    <property type="entry name" value="PAC"/>
    <property type="match status" value="2"/>
</dbReference>
<evidence type="ECO:0000313" key="7">
    <source>
        <dbReference type="Proteomes" id="UP001209701"/>
    </source>
</evidence>
<dbReference type="InterPro" id="IPR000014">
    <property type="entry name" value="PAS"/>
</dbReference>
<dbReference type="InterPro" id="IPR000160">
    <property type="entry name" value="GGDEF_dom"/>
</dbReference>
<dbReference type="Gene3D" id="3.30.450.40">
    <property type="match status" value="1"/>
</dbReference>
<dbReference type="CDD" id="cd00130">
    <property type="entry name" value="PAS"/>
    <property type="match status" value="2"/>
</dbReference>
<protein>
    <submittedName>
        <fullName evidence="6">EAL domain-containing protein</fullName>
    </submittedName>
</protein>
<evidence type="ECO:0000259" key="3">
    <source>
        <dbReference type="PROSITE" id="PS50113"/>
    </source>
</evidence>
<dbReference type="PROSITE" id="PS50113">
    <property type="entry name" value="PAC"/>
    <property type="match status" value="2"/>
</dbReference>
<dbReference type="SUPFAM" id="SSF55073">
    <property type="entry name" value="Nucleotide cyclase"/>
    <property type="match status" value="1"/>
</dbReference>
<dbReference type="NCBIfam" id="TIGR00229">
    <property type="entry name" value="sensory_box"/>
    <property type="match status" value="2"/>
</dbReference>
<dbReference type="CDD" id="cd01949">
    <property type="entry name" value="GGDEF"/>
    <property type="match status" value="1"/>
</dbReference>
<dbReference type="Pfam" id="PF13185">
    <property type="entry name" value="GAF_2"/>
    <property type="match status" value="1"/>
</dbReference>
<dbReference type="Gene3D" id="3.30.70.270">
    <property type="match status" value="1"/>
</dbReference>
<keyword evidence="1" id="KW-0812">Transmembrane</keyword>
<feature type="domain" description="PAC" evidence="3">
    <location>
        <begin position="662"/>
        <end position="714"/>
    </location>
</feature>